<reference evidence="2 3" key="1">
    <citation type="submission" date="2020-05" db="EMBL/GenBank/DDBJ databases">
        <title>Complete genome sequence of of a novel Thermoleptolyngbya strain isolated from hot springs of Ganzi, Sichuan China.</title>
        <authorList>
            <person name="Tang J."/>
            <person name="Daroch M."/>
            <person name="Li L."/>
            <person name="Waleron K."/>
            <person name="Waleron M."/>
            <person name="Waleron M."/>
        </authorList>
    </citation>
    <scope>NUCLEOTIDE SEQUENCE [LARGE SCALE GENOMIC DNA]</scope>
    <source>
        <strain evidence="2 3">PKUAC-SCTA183</strain>
    </source>
</reference>
<sequence length="122" mass="13631">MLAKPRLQRTFILVSGLCFAGSMVMGLVPLYAGQNQQTGQPVASIEQPSEQDLLREEEKGFALVLQREPENQTALEGLANARMQLKDYAGAIAPLEKLVSLYPERADYQQSLEEARQKQRQP</sequence>
<keyword evidence="1" id="KW-0472">Membrane</keyword>
<evidence type="ECO:0000313" key="3">
    <source>
        <dbReference type="Proteomes" id="UP000505210"/>
    </source>
</evidence>
<protein>
    <submittedName>
        <fullName evidence="2">Tetratricopeptide repeat protein</fullName>
    </submittedName>
</protein>
<evidence type="ECO:0000313" key="2">
    <source>
        <dbReference type="EMBL" id="QKD82103.1"/>
    </source>
</evidence>
<name>A0A6M8BG28_9CYAN</name>
<dbReference type="EMBL" id="CP053661">
    <property type="protein sequence ID" value="QKD82103.1"/>
    <property type="molecule type" value="Genomic_DNA"/>
</dbReference>
<dbReference type="KEGG" id="theu:HPC62_07735"/>
<dbReference type="Gene3D" id="1.25.40.10">
    <property type="entry name" value="Tetratricopeptide repeat domain"/>
    <property type="match status" value="1"/>
</dbReference>
<organism evidence="2 3">
    <name type="scientific">Thermoleptolyngbya sichuanensis A183</name>
    <dbReference type="NCBI Taxonomy" id="2737172"/>
    <lineage>
        <taxon>Bacteria</taxon>
        <taxon>Bacillati</taxon>
        <taxon>Cyanobacteriota</taxon>
        <taxon>Cyanophyceae</taxon>
        <taxon>Oculatellales</taxon>
        <taxon>Oculatellaceae</taxon>
        <taxon>Thermoleptolyngbya</taxon>
        <taxon>Thermoleptolyngbya sichuanensis</taxon>
    </lineage>
</organism>
<keyword evidence="3" id="KW-1185">Reference proteome</keyword>
<proteinExistence type="predicted"/>
<evidence type="ECO:0000256" key="1">
    <source>
        <dbReference type="SAM" id="Phobius"/>
    </source>
</evidence>
<keyword evidence="1" id="KW-1133">Transmembrane helix</keyword>
<dbReference type="RefSeq" id="WP_172354564.1">
    <property type="nucleotide sequence ID" value="NZ_CP053661.1"/>
</dbReference>
<feature type="transmembrane region" description="Helical" evidence="1">
    <location>
        <begin position="12"/>
        <end position="32"/>
    </location>
</feature>
<dbReference type="AlphaFoldDB" id="A0A6M8BG28"/>
<dbReference type="Proteomes" id="UP000505210">
    <property type="component" value="Chromosome"/>
</dbReference>
<dbReference type="SUPFAM" id="SSF48452">
    <property type="entry name" value="TPR-like"/>
    <property type="match status" value="1"/>
</dbReference>
<dbReference type="InterPro" id="IPR011990">
    <property type="entry name" value="TPR-like_helical_dom_sf"/>
</dbReference>
<gene>
    <name evidence="2" type="ORF">HPC62_07735</name>
</gene>
<keyword evidence="1" id="KW-0812">Transmembrane</keyword>
<accession>A0A6M8BG28</accession>